<sequence>MTTLLLSRPRALSHSLSLRVLPQSGFASRWQSSVPQDDGGTHEAPSHWLDQRFPGLRQWLDRKNRTWWLKGIQARCREYPQLQGQESYVALLVERAYTDLAAKHKHLSIDSRSQTHLQVACLVLATQKVMQPYLRDSREVARILHAHMGDHTSPVLRFLLRSTLFLSRDPYALALRRLKALQLDYGKAFQSQLNLTSDRSAELQIDRCFYADIFNAEDASELLSTCCCSQDKVWFDTLDSRGVTFQQSSWIGHDASKCCRLQIRKAAS</sequence>
<comment type="caution">
    <text evidence="1">The sequence shown here is derived from an EMBL/GenBank/DDBJ whole genome shotgun (WGS) entry which is preliminary data.</text>
</comment>
<protein>
    <submittedName>
        <fullName evidence="1">Uncharacterized protein</fullName>
    </submittedName>
</protein>
<gene>
    <name evidence="1" type="ORF">WJX73_006470</name>
</gene>
<dbReference type="AlphaFoldDB" id="A0AAW1PLH0"/>
<keyword evidence="2" id="KW-1185">Reference proteome</keyword>
<name>A0AAW1PLH0_9CHLO</name>
<dbReference type="EMBL" id="JALJOQ010000015">
    <property type="protein sequence ID" value="KAK9810640.1"/>
    <property type="molecule type" value="Genomic_DNA"/>
</dbReference>
<accession>A0AAW1PLH0</accession>
<reference evidence="1 2" key="1">
    <citation type="journal article" date="2024" name="Nat. Commun.">
        <title>Phylogenomics reveals the evolutionary origins of lichenization in chlorophyte algae.</title>
        <authorList>
            <person name="Puginier C."/>
            <person name="Libourel C."/>
            <person name="Otte J."/>
            <person name="Skaloud P."/>
            <person name="Haon M."/>
            <person name="Grisel S."/>
            <person name="Petersen M."/>
            <person name="Berrin J.G."/>
            <person name="Delaux P.M."/>
            <person name="Dal Grande F."/>
            <person name="Keller J."/>
        </authorList>
    </citation>
    <scope>NUCLEOTIDE SEQUENCE [LARGE SCALE GENOMIC DNA]</scope>
    <source>
        <strain evidence="1 2">SAG 2036</strain>
    </source>
</reference>
<proteinExistence type="predicted"/>
<evidence type="ECO:0000313" key="2">
    <source>
        <dbReference type="Proteomes" id="UP001465755"/>
    </source>
</evidence>
<organism evidence="1 2">
    <name type="scientific">Symbiochloris irregularis</name>
    <dbReference type="NCBI Taxonomy" id="706552"/>
    <lineage>
        <taxon>Eukaryota</taxon>
        <taxon>Viridiplantae</taxon>
        <taxon>Chlorophyta</taxon>
        <taxon>core chlorophytes</taxon>
        <taxon>Trebouxiophyceae</taxon>
        <taxon>Trebouxiales</taxon>
        <taxon>Trebouxiaceae</taxon>
        <taxon>Symbiochloris</taxon>
    </lineage>
</organism>
<dbReference type="Proteomes" id="UP001465755">
    <property type="component" value="Unassembled WGS sequence"/>
</dbReference>
<evidence type="ECO:0000313" key="1">
    <source>
        <dbReference type="EMBL" id="KAK9810640.1"/>
    </source>
</evidence>